<evidence type="ECO:0000313" key="2">
    <source>
        <dbReference type="Proteomes" id="UP001062846"/>
    </source>
</evidence>
<accession>A0ACC0LZF1</accession>
<name>A0ACC0LZF1_RHOML</name>
<dbReference type="Proteomes" id="UP001062846">
    <property type="component" value="Chromosome 10"/>
</dbReference>
<evidence type="ECO:0000313" key="1">
    <source>
        <dbReference type="EMBL" id="KAI8534029.1"/>
    </source>
</evidence>
<organism evidence="1 2">
    <name type="scientific">Rhododendron molle</name>
    <name type="common">Chinese azalea</name>
    <name type="synonym">Azalea mollis</name>
    <dbReference type="NCBI Taxonomy" id="49168"/>
    <lineage>
        <taxon>Eukaryota</taxon>
        <taxon>Viridiplantae</taxon>
        <taxon>Streptophyta</taxon>
        <taxon>Embryophyta</taxon>
        <taxon>Tracheophyta</taxon>
        <taxon>Spermatophyta</taxon>
        <taxon>Magnoliopsida</taxon>
        <taxon>eudicotyledons</taxon>
        <taxon>Gunneridae</taxon>
        <taxon>Pentapetalae</taxon>
        <taxon>asterids</taxon>
        <taxon>Ericales</taxon>
        <taxon>Ericaceae</taxon>
        <taxon>Ericoideae</taxon>
        <taxon>Rhodoreae</taxon>
        <taxon>Rhododendron</taxon>
    </lineage>
</organism>
<gene>
    <name evidence="1" type="ORF">RHMOL_Rhmol10G0056600</name>
</gene>
<reference evidence="1" key="1">
    <citation type="submission" date="2022-02" db="EMBL/GenBank/DDBJ databases">
        <title>Plant Genome Project.</title>
        <authorList>
            <person name="Zhang R.-G."/>
        </authorList>
    </citation>
    <scope>NUCLEOTIDE SEQUENCE</scope>
    <source>
        <strain evidence="1">AT1</strain>
    </source>
</reference>
<protein>
    <submittedName>
        <fullName evidence="1">Uncharacterized protein</fullName>
    </submittedName>
</protein>
<keyword evidence="2" id="KW-1185">Reference proteome</keyword>
<dbReference type="EMBL" id="CM046397">
    <property type="protein sequence ID" value="KAI8534029.1"/>
    <property type="molecule type" value="Genomic_DNA"/>
</dbReference>
<comment type="caution">
    <text evidence="1">The sequence shown here is derived from an EMBL/GenBank/DDBJ whole genome shotgun (WGS) entry which is preliminary data.</text>
</comment>
<sequence length="75" mass="7856">MKRWRASMLIDSSSSSSAAAEAVAVAVEDDGDDELMGPVLRGREKRGFLGLARNGERCGYDDGVGRRGLGVRGGG</sequence>
<proteinExistence type="predicted"/>